<evidence type="ECO:0000313" key="2">
    <source>
        <dbReference type="Proteomes" id="UP000000305"/>
    </source>
</evidence>
<dbReference type="PANTHER" id="PTHR46670">
    <property type="entry name" value="ENDO/EXONUCLEASE/PHOSPHATASE DOMAIN-CONTAINING PROTEIN"/>
    <property type="match status" value="1"/>
</dbReference>
<dbReference type="EMBL" id="GL732556">
    <property type="protein sequence ID" value="EFX78733.1"/>
    <property type="molecule type" value="Genomic_DNA"/>
</dbReference>
<reference evidence="1 2" key="1">
    <citation type="journal article" date="2011" name="Science">
        <title>The ecoresponsive genome of Daphnia pulex.</title>
        <authorList>
            <person name="Colbourne J.K."/>
            <person name="Pfrender M.E."/>
            <person name="Gilbert D."/>
            <person name="Thomas W.K."/>
            <person name="Tucker A."/>
            <person name="Oakley T.H."/>
            <person name="Tokishita S."/>
            <person name="Aerts A."/>
            <person name="Arnold G.J."/>
            <person name="Basu M.K."/>
            <person name="Bauer D.J."/>
            <person name="Caceres C.E."/>
            <person name="Carmel L."/>
            <person name="Casola C."/>
            <person name="Choi J.H."/>
            <person name="Detter J.C."/>
            <person name="Dong Q."/>
            <person name="Dusheyko S."/>
            <person name="Eads B.D."/>
            <person name="Frohlich T."/>
            <person name="Geiler-Samerotte K.A."/>
            <person name="Gerlach D."/>
            <person name="Hatcher P."/>
            <person name="Jogdeo S."/>
            <person name="Krijgsveld J."/>
            <person name="Kriventseva E.V."/>
            <person name="Kultz D."/>
            <person name="Laforsch C."/>
            <person name="Lindquist E."/>
            <person name="Lopez J."/>
            <person name="Manak J.R."/>
            <person name="Muller J."/>
            <person name="Pangilinan J."/>
            <person name="Patwardhan R.P."/>
            <person name="Pitluck S."/>
            <person name="Pritham E.J."/>
            <person name="Rechtsteiner A."/>
            <person name="Rho M."/>
            <person name="Rogozin I.B."/>
            <person name="Sakarya O."/>
            <person name="Salamov A."/>
            <person name="Schaack S."/>
            <person name="Shapiro H."/>
            <person name="Shiga Y."/>
            <person name="Skalitzky C."/>
            <person name="Smith Z."/>
            <person name="Souvorov A."/>
            <person name="Sung W."/>
            <person name="Tang Z."/>
            <person name="Tsuchiya D."/>
            <person name="Tu H."/>
            <person name="Vos H."/>
            <person name="Wang M."/>
            <person name="Wolf Y.I."/>
            <person name="Yamagata H."/>
            <person name="Yamada T."/>
            <person name="Ye Y."/>
            <person name="Shaw J.R."/>
            <person name="Andrews J."/>
            <person name="Crease T.J."/>
            <person name="Tang H."/>
            <person name="Lucas S.M."/>
            <person name="Robertson H.M."/>
            <person name="Bork P."/>
            <person name="Koonin E.V."/>
            <person name="Zdobnov E.M."/>
            <person name="Grigoriev I.V."/>
            <person name="Lynch M."/>
            <person name="Boore J.L."/>
        </authorList>
    </citation>
    <scope>NUCLEOTIDE SEQUENCE [LARGE SCALE GENOMIC DNA]</scope>
</reference>
<organism evidence="1 2">
    <name type="scientific">Daphnia pulex</name>
    <name type="common">Water flea</name>
    <dbReference type="NCBI Taxonomy" id="6669"/>
    <lineage>
        <taxon>Eukaryota</taxon>
        <taxon>Metazoa</taxon>
        <taxon>Ecdysozoa</taxon>
        <taxon>Arthropoda</taxon>
        <taxon>Crustacea</taxon>
        <taxon>Branchiopoda</taxon>
        <taxon>Diplostraca</taxon>
        <taxon>Cladocera</taxon>
        <taxon>Anomopoda</taxon>
        <taxon>Daphniidae</taxon>
        <taxon>Daphnia</taxon>
    </lineage>
</organism>
<protein>
    <recommendedName>
        <fullName evidence="3">Endonuclease/exonuclease/phosphatase domain-containing protein</fullName>
    </recommendedName>
</protein>
<dbReference type="KEGG" id="dpx:DAPPUDRAFT_105030"/>
<dbReference type="HOGENOM" id="CLU_1215857_0_0_1"/>
<dbReference type="STRING" id="6669.E9GP62"/>
<evidence type="ECO:0000313" key="1">
    <source>
        <dbReference type="EMBL" id="EFX78733.1"/>
    </source>
</evidence>
<dbReference type="Proteomes" id="UP000000305">
    <property type="component" value="Unassembled WGS sequence"/>
</dbReference>
<proteinExistence type="predicted"/>
<dbReference type="PhylomeDB" id="E9GP62"/>
<accession>E9GP62</accession>
<keyword evidence="2" id="KW-1185">Reference proteome</keyword>
<dbReference type="PANTHER" id="PTHR46670:SF3">
    <property type="entry name" value="ENDONUCLEASE_EXONUCLEASE_PHOSPHATASE DOMAIN-CONTAINING PROTEIN"/>
    <property type="match status" value="1"/>
</dbReference>
<dbReference type="OrthoDB" id="416454at2759"/>
<evidence type="ECO:0008006" key="3">
    <source>
        <dbReference type="Google" id="ProtNLM"/>
    </source>
</evidence>
<dbReference type="InParanoid" id="E9GP62"/>
<dbReference type="AlphaFoldDB" id="E9GP62"/>
<gene>
    <name evidence="1" type="ORF">DAPPUDRAFT_105030</name>
</gene>
<name>E9GP62_DAPPU</name>
<sequence>MTTGGGVALLFRSTIRVGVLLPGRLLIVGDFNIHVDNLADSTAIKFLSIVESHGLFQHLSKSTHIRGHIIEVWLTRVSDNLFREDLILIPLISNSSDNIDEIVEQYNTSLAHVLKKHAPLIKEIVAVRSDNPWLTDEMRLWQGEKLGNWKEDKISDIRASMDAEGPLATPEEPRLANMFSRFSQVSVSEVASLLDKCPSKPSLRDPISTFLLKEFSDILVHPITNIIN</sequence>